<dbReference type="HOGENOM" id="CLU_021264_11_2_1"/>
<keyword evidence="6 12" id="KW-0732">Signal</keyword>
<dbReference type="EMBL" id="KN838574">
    <property type="protein sequence ID" value="KIK03957.1"/>
    <property type="molecule type" value="Genomic_DNA"/>
</dbReference>
<reference evidence="15" key="2">
    <citation type="submission" date="2015-01" db="EMBL/GenBank/DDBJ databases">
        <title>Evolutionary Origins and Diversification of the Mycorrhizal Mutualists.</title>
        <authorList>
            <consortium name="DOE Joint Genome Institute"/>
            <consortium name="Mycorrhizal Genomics Consortium"/>
            <person name="Kohler A."/>
            <person name="Kuo A."/>
            <person name="Nagy L.G."/>
            <person name="Floudas D."/>
            <person name="Copeland A."/>
            <person name="Barry K.W."/>
            <person name="Cichocki N."/>
            <person name="Veneault-Fourrey C."/>
            <person name="LaButti K."/>
            <person name="Lindquist E.A."/>
            <person name="Lipzen A."/>
            <person name="Lundell T."/>
            <person name="Morin E."/>
            <person name="Murat C."/>
            <person name="Riley R."/>
            <person name="Ohm R."/>
            <person name="Sun H."/>
            <person name="Tunlid A."/>
            <person name="Henrissat B."/>
            <person name="Grigoriev I.V."/>
            <person name="Hibbett D.S."/>
            <person name="Martin F."/>
        </authorList>
    </citation>
    <scope>NUCLEOTIDE SEQUENCE [LARGE SCALE GENOMIC DNA]</scope>
    <source>
        <strain evidence="15">LaAM-08-1</strain>
    </source>
</reference>
<evidence type="ECO:0000256" key="4">
    <source>
        <dbReference type="ARBA" id="ARBA00022622"/>
    </source>
</evidence>
<dbReference type="PROSITE" id="PS51677">
    <property type="entry name" value="NODB"/>
    <property type="match status" value="1"/>
</dbReference>
<evidence type="ECO:0000256" key="10">
    <source>
        <dbReference type="ARBA" id="ARBA00023288"/>
    </source>
</evidence>
<dbReference type="GO" id="GO:0005975">
    <property type="term" value="P:carbohydrate metabolic process"/>
    <property type="evidence" value="ECO:0007669"/>
    <property type="project" value="InterPro"/>
</dbReference>
<name>A0A0C9Y1Q6_9AGAR</name>
<dbReference type="Proteomes" id="UP000054477">
    <property type="component" value="Unassembled WGS sequence"/>
</dbReference>
<evidence type="ECO:0000256" key="7">
    <source>
        <dbReference type="ARBA" id="ARBA00022801"/>
    </source>
</evidence>
<keyword evidence="11" id="KW-0961">Cell wall biogenesis/degradation</keyword>
<dbReference type="Gene3D" id="3.20.20.370">
    <property type="entry name" value="Glycoside hydrolase/deacetylase"/>
    <property type="match status" value="1"/>
</dbReference>
<evidence type="ECO:0000313" key="15">
    <source>
        <dbReference type="Proteomes" id="UP000054477"/>
    </source>
</evidence>
<dbReference type="GO" id="GO:0098552">
    <property type="term" value="C:side of membrane"/>
    <property type="evidence" value="ECO:0007669"/>
    <property type="project" value="UniProtKB-KW"/>
</dbReference>
<sequence>MLFSSALTLCFAVIGAVATPLERRAKAQVVTKCTVPKTVALTFDDGPWVYLYDVSNALTGAGAKGTFFFNGNNWGCIYDTEAVKRVKFAYNAGHQVASHTWAHKDLTKLSWDQIHDEMWRVEQALMRITGASPAFMRPPYGNYNDLVLEASGIRGQSVVIWDFDSGDSGGASVATSKNLYDQIISRHPSTILPLNHETIETTVHQVLPYAIKKLQAAGYRLVTLAECLGKAPYQSVGAPATRDASWHC</sequence>
<feature type="chain" id="PRO_5002217209" evidence="12">
    <location>
        <begin position="19"/>
        <end position="248"/>
    </location>
</feature>
<dbReference type="AlphaFoldDB" id="A0A0C9Y1Q6"/>
<evidence type="ECO:0000256" key="3">
    <source>
        <dbReference type="ARBA" id="ARBA00022475"/>
    </source>
</evidence>
<evidence type="ECO:0000256" key="9">
    <source>
        <dbReference type="ARBA" id="ARBA00023277"/>
    </source>
</evidence>
<evidence type="ECO:0000313" key="14">
    <source>
        <dbReference type="EMBL" id="KIK03957.1"/>
    </source>
</evidence>
<keyword evidence="7" id="KW-0378">Hydrolase</keyword>
<accession>A0A0C9Y1Q6</accession>
<dbReference type="STRING" id="1095629.A0A0C9Y1Q6"/>
<dbReference type="InterPro" id="IPR002509">
    <property type="entry name" value="NODB_dom"/>
</dbReference>
<evidence type="ECO:0000256" key="2">
    <source>
        <dbReference type="ARBA" id="ARBA00004609"/>
    </source>
</evidence>
<evidence type="ECO:0000256" key="11">
    <source>
        <dbReference type="ARBA" id="ARBA00023316"/>
    </source>
</evidence>
<dbReference type="Pfam" id="PF01522">
    <property type="entry name" value="Polysacc_deac_1"/>
    <property type="match status" value="1"/>
</dbReference>
<dbReference type="GO" id="GO:0005886">
    <property type="term" value="C:plasma membrane"/>
    <property type="evidence" value="ECO:0007669"/>
    <property type="project" value="UniProtKB-SubCell"/>
</dbReference>
<keyword evidence="10" id="KW-0449">Lipoprotein</keyword>
<dbReference type="GO" id="GO:0071555">
    <property type="term" value="P:cell wall organization"/>
    <property type="evidence" value="ECO:0007669"/>
    <property type="project" value="UniProtKB-KW"/>
</dbReference>
<proteinExistence type="predicted"/>
<dbReference type="InterPro" id="IPR011330">
    <property type="entry name" value="Glyco_hydro/deAcase_b/a-brl"/>
</dbReference>
<keyword evidence="3" id="KW-1003">Cell membrane</keyword>
<keyword evidence="15" id="KW-1185">Reference proteome</keyword>
<evidence type="ECO:0000256" key="6">
    <source>
        <dbReference type="ARBA" id="ARBA00022729"/>
    </source>
</evidence>
<feature type="domain" description="NodB homology" evidence="13">
    <location>
        <begin position="37"/>
        <end position="222"/>
    </location>
</feature>
<keyword evidence="8" id="KW-0472">Membrane</keyword>
<keyword evidence="4" id="KW-0336">GPI-anchor</keyword>
<evidence type="ECO:0000256" key="5">
    <source>
        <dbReference type="ARBA" id="ARBA00022723"/>
    </source>
</evidence>
<gene>
    <name evidence="14" type="ORF">K443DRAFT_94028</name>
</gene>
<dbReference type="CDD" id="cd10951">
    <property type="entry name" value="CE4_ClCDA_like"/>
    <property type="match status" value="1"/>
</dbReference>
<feature type="signal peptide" evidence="12">
    <location>
        <begin position="1"/>
        <end position="18"/>
    </location>
</feature>
<dbReference type="PANTHER" id="PTHR46471">
    <property type="entry name" value="CHITIN DEACETYLASE"/>
    <property type="match status" value="1"/>
</dbReference>
<dbReference type="GO" id="GO:0046872">
    <property type="term" value="F:metal ion binding"/>
    <property type="evidence" value="ECO:0007669"/>
    <property type="project" value="UniProtKB-KW"/>
</dbReference>
<reference evidence="14 15" key="1">
    <citation type="submission" date="2014-04" db="EMBL/GenBank/DDBJ databases">
        <authorList>
            <consortium name="DOE Joint Genome Institute"/>
            <person name="Kuo A."/>
            <person name="Kohler A."/>
            <person name="Nagy L.G."/>
            <person name="Floudas D."/>
            <person name="Copeland A."/>
            <person name="Barry K.W."/>
            <person name="Cichocki N."/>
            <person name="Veneault-Fourrey C."/>
            <person name="LaButti K."/>
            <person name="Lindquist E.A."/>
            <person name="Lipzen A."/>
            <person name="Lundell T."/>
            <person name="Morin E."/>
            <person name="Murat C."/>
            <person name="Sun H."/>
            <person name="Tunlid A."/>
            <person name="Henrissat B."/>
            <person name="Grigoriev I.V."/>
            <person name="Hibbett D.S."/>
            <person name="Martin F."/>
            <person name="Nordberg H.P."/>
            <person name="Cantor M.N."/>
            <person name="Hua S.X."/>
        </authorList>
    </citation>
    <scope>NUCLEOTIDE SEQUENCE [LARGE SCALE GENOMIC DNA]</scope>
    <source>
        <strain evidence="14 15">LaAM-08-1</strain>
    </source>
</reference>
<keyword evidence="4" id="KW-0325">Glycoprotein</keyword>
<evidence type="ECO:0000256" key="8">
    <source>
        <dbReference type="ARBA" id="ARBA00023136"/>
    </source>
</evidence>
<evidence type="ECO:0000256" key="12">
    <source>
        <dbReference type="SAM" id="SignalP"/>
    </source>
</evidence>
<comment type="subcellular location">
    <subcellularLocation>
        <location evidence="2">Cell membrane</location>
        <topology evidence="2">Lipid-anchor</topology>
        <topology evidence="2">GPI-anchor</topology>
    </subcellularLocation>
</comment>
<evidence type="ECO:0000259" key="13">
    <source>
        <dbReference type="PROSITE" id="PS51677"/>
    </source>
</evidence>
<protein>
    <submittedName>
        <fullName evidence="14">Carbohydrate esterase family 4 protein</fullName>
    </submittedName>
</protein>
<dbReference type="GO" id="GO:0016810">
    <property type="term" value="F:hydrolase activity, acting on carbon-nitrogen (but not peptide) bonds"/>
    <property type="evidence" value="ECO:0007669"/>
    <property type="project" value="InterPro"/>
</dbReference>
<organism evidence="14 15">
    <name type="scientific">Laccaria amethystina LaAM-08-1</name>
    <dbReference type="NCBI Taxonomy" id="1095629"/>
    <lineage>
        <taxon>Eukaryota</taxon>
        <taxon>Fungi</taxon>
        <taxon>Dikarya</taxon>
        <taxon>Basidiomycota</taxon>
        <taxon>Agaricomycotina</taxon>
        <taxon>Agaricomycetes</taxon>
        <taxon>Agaricomycetidae</taxon>
        <taxon>Agaricales</taxon>
        <taxon>Agaricineae</taxon>
        <taxon>Hydnangiaceae</taxon>
        <taxon>Laccaria</taxon>
    </lineage>
</organism>
<dbReference type="OrthoDB" id="2125469at2759"/>
<dbReference type="SUPFAM" id="SSF88713">
    <property type="entry name" value="Glycoside hydrolase/deacetylase"/>
    <property type="match status" value="1"/>
</dbReference>
<keyword evidence="9" id="KW-0119">Carbohydrate metabolism</keyword>
<dbReference type="PANTHER" id="PTHR46471:SF2">
    <property type="entry name" value="CHITIN DEACETYLASE-RELATED"/>
    <property type="match status" value="1"/>
</dbReference>
<keyword evidence="5" id="KW-0479">Metal-binding</keyword>
<evidence type="ECO:0000256" key="1">
    <source>
        <dbReference type="ARBA" id="ARBA00001941"/>
    </source>
</evidence>
<comment type="cofactor">
    <cofactor evidence="1">
        <name>Co(2+)</name>
        <dbReference type="ChEBI" id="CHEBI:48828"/>
    </cofactor>
</comment>